<dbReference type="InterPro" id="IPR022742">
    <property type="entry name" value="Hydrolase_4"/>
</dbReference>
<dbReference type="Pfam" id="PF12146">
    <property type="entry name" value="Hydrolase_4"/>
    <property type="match status" value="1"/>
</dbReference>
<dbReference type="Proteomes" id="UP000294513">
    <property type="component" value="Unassembled WGS sequence"/>
</dbReference>
<proteinExistence type="predicted"/>
<gene>
    <name evidence="2" type="ORF">E1298_17800</name>
</gene>
<evidence type="ECO:0000313" key="2">
    <source>
        <dbReference type="EMBL" id="TDD86097.1"/>
    </source>
</evidence>
<dbReference type="Gene3D" id="3.40.50.1820">
    <property type="entry name" value="alpha/beta hydrolase"/>
    <property type="match status" value="1"/>
</dbReference>
<dbReference type="SUPFAM" id="SSF53474">
    <property type="entry name" value="alpha/beta-Hydrolases"/>
    <property type="match status" value="1"/>
</dbReference>
<evidence type="ECO:0000259" key="1">
    <source>
        <dbReference type="Pfam" id="PF12146"/>
    </source>
</evidence>
<dbReference type="PANTHER" id="PTHR43798">
    <property type="entry name" value="MONOACYLGLYCEROL LIPASE"/>
    <property type="match status" value="1"/>
</dbReference>
<name>A0A4V2YWN1_9ACTN</name>
<keyword evidence="2" id="KW-0378">Hydrolase</keyword>
<dbReference type="InterPro" id="IPR050266">
    <property type="entry name" value="AB_hydrolase_sf"/>
</dbReference>
<dbReference type="GO" id="GO:0016787">
    <property type="term" value="F:hydrolase activity"/>
    <property type="evidence" value="ECO:0007669"/>
    <property type="project" value="UniProtKB-KW"/>
</dbReference>
<dbReference type="AlphaFoldDB" id="A0A4V2YWN1"/>
<evidence type="ECO:0000313" key="3">
    <source>
        <dbReference type="Proteomes" id="UP000294513"/>
    </source>
</evidence>
<sequence length="251" mass="26743">MSRPVLRTRRGTGSQTVVFVHGTMDHSASFQRVAAHLPDWTVAGYDRRGWGASRALAGPQTKLADHVADLIAVAARLPRPVVAGHSYGALVALAAAAQHPDLITAVVAFEPPVPWLPWWPSTAPWEQLVEEVSPQGPAAAARALRQAVLGRPTTGLTDEEMEADGTALIHEMTDPTLSQPCFDPTAMKTPVLTISGSRSLAHHQQTALHLADLVPAGRHESIDGADHIAHLTHPERFAAVVDQAADLANTD</sequence>
<comment type="caution">
    <text evidence="2">The sequence shown here is derived from an EMBL/GenBank/DDBJ whole genome shotgun (WGS) entry which is preliminary data.</text>
</comment>
<protein>
    <submittedName>
        <fullName evidence="2">Alpha/beta hydrolase</fullName>
    </submittedName>
</protein>
<dbReference type="GO" id="GO:0016020">
    <property type="term" value="C:membrane"/>
    <property type="evidence" value="ECO:0007669"/>
    <property type="project" value="TreeGrafter"/>
</dbReference>
<dbReference type="EMBL" id="SMKU01000083">
    <property type="protein sequence ID" value="TDD86097.1"/>
    <property type="molecule type" value="Genomic_DNA"/>
</dbReference>
<keyword evidence="3" id="KW-1185">Reference proteome</keyword>
<organism evidence="2 3">
    <name type="scientific">Actinomadura rubrisoli</name>
    <dbReference type="NCBI Taxonomy" id="2530368"/>
    <lineage>
        <taxon>Bacteria</taxon>
        <taxon>Bacillati</taxon>
        <taxon>Actinomycetota</taxon>
        <taxon>Actinomycetes</taxon>
        <taxon>Streptosporangiales</taxon>
        <taxon>Thermomonosporaceae</taxon>
        <taxon>Actinomadura</taxon>
    </lineage>
</organism>
<feature type="domain" description="Serine aminopeptidase S33" evidence="1">
    <location>
        <begin position="15"/>
        <end position="129"/>
    </location>
</feature>
<dbReference type="InterPro" id="IPR029058">
    <property type="entry name" value="AB_hydrolase_fold"/>
</dbReference>
<dbReference type="PANTHER" id="PTHR43798:SF33">
    <property type="entry name" value="HYDROLASE, PUTATIVE (AFU_ORTHOLOGUE AFUA_2G14860)-RELATED"/>
    <property type="match status" value="1"/>
</dbReference>
<dbReference type="RefSeq" id="WP_131894600.1">
    <property type="nucleotide sequence ID" value="NZ_SMKU01000083.1"/>
</dbReference>
<reference evidence="2 3" key="1">
    <citation type="submission" date="2019-03" db="EMBL/GenBank/DDBJ databases">
        <title>Draft genome sequences of novel Actinobacteria.</title>
        <authorList>
            <person name="Sahin N."/>
            <person name="Ay H."/>
            <person name="Saygin H."/>
        </authorList>
    </citation>
    <scope>NUCLEOTIDE SEQUENCE [LARGE SCALE GENOMIC DNA]</scope>
    <source>
        <strain evidence="2 3">H3C3</strain>
    </source>
</reference>
<accession>A0A4V2YWN1</accession>
<dbReference type="OrthoDB" id="3663240at2"/>